<dbReference type="PANTHER" id="PTHR46928:SF1">
    <property type="entry name" value="MESENCHYME-SPECIFIC CELL SURFACE GLYCOPROTEIN"/>
    <property type="match status" value="1"/>
</dbReference>
<name>A0A840SR99_9RHOB</name>
<evidence type="ECO:0000313" key="3">
    <source>
        <dbReference type="EMBL" id="MBB5223634.1"/>
    </source>
</evidence>
<sequence length="727" mass="75630">MFFRPSATSLVSVVALLAASPTLAAPFFDRVASFPVALNLPAGTDPATPTSAEIVAASGDGMTLVYSDSPNRAIGFVDITDPKAPKPLGSLGFDGEPTSVGILGATAFVGVNTRESFTEPTGRLAEVDIATRTERASCDLGGQPDSVAVARDGSFVAVAIENERDEDLNDGALPQMPAGYLAIVPLKGGALDCGGLIKADMTGLSGVSPEDPEPEFVDINANGEIAVTLQENNAVAILDRTGKVLSHFSAGSVDLDGIDAKDDGALVFTDSLAGVPREPDTVQWIGTDRLAVANEGDWQGGTRGWTIFTPAGEVAYDSGTSLERAIVEIGHYPDKRSDAKGVEPEGLEVARFGDQDYAFVLSERGSVVAVYRLGDGEPVLSQILPSGISPEGAVAIPSRNLLVTANETDLVEDGGARSHVMLYELADREAPAYPTITSAGAPELIGWGALSGLAADPATPGKLYAVSDSFYGAQPRIFEIDATTTPARIVRAIDVTRDGAPAQKLDLEGIAPDGEGGFWLANEGDRSKLVPHALLHVDANGAIEDEIALPAELAGAETRFGAEGVAVIGDTIWLAMQREWKDDPKGEVKLLAYRPESESWGAVRYPLDAAPDGGWIGLSELAVHGDALFLIERDNQIGAAAKVKQITSVPVAELKPAPLGGELPVVSKQVVRDLLPDLAATGGYVVDKVEGFTIDAGGNAFAVTDNDGVDDSSGETHFLRLGGASAM</sequence>
<gene>
    <name evidence="3" type="ORF">HNP73_003588</name>
</gene>
<dbReference type="Proteomes" id="UP000549457">
    <property type="component" value="Unassembled WGS sequence"/>
</dbReference>
<evidence type="ECO:0000259" key="2">
    <source>
        <dbReference type="Pfam" id="PF13449"/>
    </source>
</evidence>
<dbReference type="AlphaFoldDB" id="A0A840SR99"/>
<reference evidence="3 4" key="1">
    <citation type="submission" date="2020-08" db="EMBL/GenBank/DDBJ databases">
        <title>Genomic Encyclopedia of Type Strains, Phase IV (KMG-IV): sequencing the most valuable type-strain genomes for metagenomic binning, comparative biology and taxonomic classification.</title>
        <authorList>
            <person name="Goeker M."/>
        </authorList>
    </citation>
    <scope>NUCLEOTIDE SEQUENCE [LARGE SCALE GENOMIC DNA]</scope>
    <source>
        <strain evidence="3 4">DSM 101730</strain>
    </source>
</reference>
<protein>
    <recommendedName>
        <fullName evidence="2">Phytase-like domain-containing protein</fullName>
    </recommendedName>
</protein>
<dbReference type="InterPro" id="IPR011044">
    <property type="entry name" value="Quino_amine_DH_bsu"/>
</dbReference>
<evidence type="ECO:0000313" key="4">
    <source>
        <dbReference type="Proteomes" id="UP000549457"/>
    </source>
</evidence>
<dbReference type="Gene3D" id="2.130.10.10">
    <property type="entry name" value="YVTN repeat-like/Quinoprotein amine dehydrogenase"/>
    <property type="match status" value="1"/>
</dbReference>
<feature type="chain" id="PRO_5032759072" description="Phytase-like domain-containing protein" evidence="1">
    <location>
        <begin position="25"/>
        <end position="727"/>
    </location>
</feature>
<dbReference type="SUPFAM" id="SSF50969">
    <property type="entry name" value="YVTN repeat-like/Quinoprotein amine dehydrogenase"/>
    <property type="match status" value="1"/>
</dbReference>
<dbReference type="EMBL" id="JACHFM010000004">
    <property type="protein sequence ID" value="MBB5223634.1"/>
    <property type="molecule type" value="Genomic_DNA"/>
</dbReference>
<dbReference type="SUPFAM" id="SSF101898">
    <property type="entry name" value="NHL repeat"/>
    <property type="match status" value="1"/>
</dbReference>
<keyword evidence="1" id="KW-0732">Signal</keyword>
<dbReference type="PANTHER" id="PTHR46928">
    <property type="entry name" value="MESENCHYME-SPECIFIC CELL SURFACE GLYCOPROTEIN"/>
    <property type="match status" value="1"/>
</dbReference>
<organism evidence="3 4">
    <name type="scientific">Amaricoccus macauensis</name>
    <dbReference type="NCBI Taxonomy" id="57001"/>
    <lineage>
        <taxon>Bacteria</taxon>
        <taxon>Pseudomonadati</taxon>
        <taxon>Pseudomonadota</taxon>
        <taxon>Alphaproteobacteria</taxon>
        <taxon>Rhodobacterales</taxon>
        <taxon>Paracoccaceae</taxon>
        <taxon>Amaricoccus</taxon>
    </lineage>
</organism>
<proteinExistence type="predicted"/>
<dbReference type="InterPro" id="IPR052956">
    <property type="entry name" value="Mesenchyme-surface_protein"/>
</dbReference>
<comment type="caution">
    <text evidence="3">The sequence shown here is derived from an EMBL/GenBank/DDBJ whole genome shotgun (WGS) entry which is preliminary data.</text>
</comment>
<feature type="signal peptide" evidence="1">
    <location>
        <begin position="1"/>
        <end position="24"/>
    </location>
</feature>
<keyword evidence="4" id="KW-1185">Reference proteome</keyword>
<accession>A0A840SR99</accession>
<dbReference type="InterPro" id="IPR027372">
    <property type="entry name" value="Phytase-like_dom"/>
</dbReference>
<dbReference type="InterPro" id="IPR015943">
    <property type="entry name" value="WD40/YVTN_repeat-like_dom_sf"/>
</dbReference>
<evidence type="ECO:0000256" key="1">
    <source>
        <dbReference type="SAM" id="SignalP"/>
    </source>
</evidence>
<dbReference type="RefSeq" id="WP_184152923.1">
    <property type="nucleotide sequence ID" value="NZ_JACHFM010000004.1"/>
</dbReference>
<feature type="domain" description="Phytase-like" evidence="2">
    <location>
        <begin position="446"/>
        <end position="707"/>
    </location>
</feature>
<dbReference type="Pfam" id="PF13449">
    <property type="entry name" value="Phytase-like"/>
    <property type="match status" value="1"/>
</dbReference>